<reference evidence="4" key="1">
    <citation type="submission" date="2020-11" db="EMBL/GenBank/DDBJ databases">
        <title>Isolation and identification of active actinomycetes.</title>
        <authorList>
            <person name="Sun X."/>
        </authorList>
    </citation>
    <scope>NUCLEOTIDE SEQUENCE</scope>
    <source>
        <strain evidence="4">NEAU-A11</strain>
    </source>
</reference>
<keyword evidence="5" id="KW-1185">Reference proteome</keyword>
<evidence type="ECO:0000256" key="2">
    <source>
        <dbReference type="SAM" id="SignalP"/>
    </source>
</evidence>
<feature type="region of interest" description="Disordered" evidence="1">
    <location>
        <begin position="26"/>
        <end position="124"/>
    </location>
</feature>
<dbReference type="Proteomes" id="UP000598146">
    <property type="component" value="Unassembled WGS sequence"/>
</dbReference>
<name>A0A931G332_9ACTN</name>
<dbReference type="InterPro" id="IPR002509">
    <property type="entry name" value="NODB_dom"/>
</dbReference>
<dbReference type="EMBL" id="JADQTO010000037">
    <property type="protein sequence ID" value="MBG0568407.1"/>
    <property type="molecule type" value="Genomic_DNA"/>
</dbReference>
<dbReference type="AlphaFoldDB" id="A0A931G332"/>
<feature type="compositionally biased region" description="Basic and acidic residues" evidence="1">
    <location>
        <begin position="78"/>
        <end position="88"/>
    </location>
</feature>
<feature type="compositionally biased region" description="Low complexity" evidence="1">
    <location>
        <begin position="30"/>
        <end position="41"/>
    </location>
</feature>
<protein>
    <submittedName>
        <fullName evidence="4">Polysaccharide deacetylase family protein</fullName>
    </submittedName>
</protein>
<dbReference type="Gene3D" id="3.20.20.370">
    <property type="entry name" value="Glycoside hydrolase/deacetylase"/>
    <property type="match status" value="1"/>
</dbReference>
<dbReference type="InterPro" id="IPR011330">
    <property type="entry name" value="Glyco_hydro/deAcase_b/a-brl"/>
</dbReference>
<proteinExistence type="predicted"/>
<keyword evidence="2" id="KW-0732">Signal</keyword>
<organism evidence="4 5">
    <name type="scientific">Actinoplanes aureus</name>
    <dbReference type="NCBI Taxonomy" id="2792083"/>
    <lineage>
        <taxon>Bacteria</taxon>
        <taxon>Bacillati</taxon>
        <taxon>Actinomycetota</taxon>
        <taxon>Actinomycetes</taxon>
        <taxon>Micromonosporales</taxon>
        <taxon>Micromonosporaceae</taxon>
        <taxon>Actinoplanes</taxon>
    </lineage>
</organism>
<feature type="domain" description="NodB homology" evidence="3">
    <location>
        <begin position="128"/>
        <end position="307"/>
    </location>
</feature>
<evidence type="ECO:0000313" key="5">
    <source>
        <dbReference type="Proteomes" id="UP000598146"/>
    </source>
</evidence>
<dbReference type="SUPFAM" id="SSF88713">
    <property type="entry name" value="Glycoside hydrolase/deacetylase"/>
    <property type="match status" value="1"/>
</dbReference>
<dbReference type="PANTHER" id="PTHR10587">
    <property type="entry name" value="GLYCOSYL TRANSFERASE-RELATED"/>
    <property type="match status" value="1"/>
</dbReference>
<dbReference type="GO" id="GO:0005975">
    <property type="term" value="P:carbohydrate metabolic process"/>
    <property type="evidence" value="ECO:0007669"/>
    <property type="project" value="InterPro"/>
</dbReference>
<dbReference type="RefSeq" id="WP_196420174.1">
    <property type="nucleotide sequence ID" value="NZ_JADQTO010000037.1"/>
</dbReference>
<dbReference type="CDD" id="cd10917">
    <property type="entry name" value="CE4_NodB_like_6s_7s"/>
    <property type="match status" value="1"/>
</dbReference>
<feature type="signal peptide" evidence="2">
    <location>
        <begin position="1"/>
        <end position="20"/>
    </location>
</feature>
<dbReference type="InterPro" id="IPR050248">
    <property type="entry name" value="Polysacc_deacetylase_ArnD"/>
</dbReference>
<evidence type="ECO:0000259" key="3">
    <source>
        <dbReference type="PROSITE" id="PS51677"/>
    </source>
</evidence>
<dbReference type="GO" id="GO:0016810">
    <property type="term" value="F:hydrolase activity, acting on carbon-nitrogen (but not peptide) bonds"/>
    <property type="evidence" value="ECO:0007669"/>
    <property type="project" value="InterPro"/>
</dbReference>
<dbReference type="PROSITE" id="PS51677">
    <property type="entry name" value="NODB"/>
    <property type="match status" value="1"/>
</dbReference>
<feature type="chain" id="PRO_5038701029" evidence="2">
    <location>
        <begin position="21"/>
        <end position="309"/>
    </location>
</feature>
<comment type="caution">
    <text evidence="4">The sequence shown here is derived from an EMBL/GenBank/DDBJ whole genome shotgun (WGS) entry which is preliminary data.</text>
</comment>
<evidence type="ECO:0000313" key="4">
    <source>
        <dbReference type="EMBL" id="MBG0568407.1"/>
    </source>
</evidence>
<gene>
    <name evidence="4" type="ORF">I4J89_43985</name>
</gene>
<sequence>MRGPAKFVTALLVGSLIVVAANRHEDRTAAEPPAAASRPSSTVDHDSAQPQEGRSASARVGSKRGVDPKQPAEGNQAGDKKPAGDRKPAARRKSAVKTEPASGRKAAVKTKPVAGGKQVAAKKPGRSKTVALTFDDGPSPYTPRILDILRRHRVKATFCLLGNNVGGYRKTARRIVREGHRLCNHSRDHADFTSLSRSAARANVRQAQARIRNVAGRGPRAFRFPYGASNAATRAVVRGEGLRILGWTVDTRDWQGPPASTITRRAVRNAHPGAVILMHDGGGDRSHTVASLGDTIRRLKGKGYTFVLA</sequence>
<dbReference type="Pfam" id="PF01522">
    <property type="entry name" value="Polysacc_deac_1"/>
    <property type="match status" value="1"/>
</dbReference>
<accession>A0A931G332</accession>
<evidence type="ECO:0000256" key="1">
    <source>
        <dbReference type="SAM" id="MobiDB-lite"/>
    </source>
</evidence>